<organism evidence="9 10">
    <name type="scientific">Kribbella deserti</name>
    <dbReference type="NCBI Taxonomy" id="1926257"/>
    <lineage>
        <taxon>Bacteria</taxon>
        <taxon>Bacillati</taxon>
        <taxon>Actinomycetota</taxon>
        <taxon>Actinomycetes</taxon>
        <taxon>Propionibacteriales</taxon>
        <taxon>Kribbellaceae</taxon>
        <taxon>Kribbella</taxon>
    </lineage>
</organism>
<feature type="transmembrane region" description="Helical" evidence="7">
    <location>
        <begin position="9"/>
        <end position="30"/>
    </location>
</feature>
<sequence length="282" mass="30872">MRHLTVGRLITYAVLILAALAVIFPVYYVIAGSIMSPGQISSYPPDLFPKGIFTGNYEGATSSTAIGQQYANSILQTSVITLSQLITSVLAAYAFVFMKMWGRTVMFGLFLATLMVPWESIVLPNYLTITGWQLGDQRLTATYAGTMIALVLPFLANAFGVFLLRQSFLQFPTELRDAAVIDGCGHWRFIRRILLPLSKPALMAVGLYVFLSAWNQFFWPLLIGDKPSQRTLQIGISQLNDAEAADPGLILAGVTLSILPTLAIVIFGQRFIVRGLTAGAIR</sequence>
<reference evidence="9 10" key="1">
    <citation type="submission" date="2024-09" db="EMBL/GenBank/DDBJ databases">
        <authorList>
            <person name="Sun Q."/>
            <person name="Mori K."/>
        </authorList>
    </citation>
    <scope>NUCLEOTIDE SEQUENCE [LARGE SCALE GENOMIC DNA]</scope>
    <source>
        <strain evidence="9 10">CGMCC 1.15906</strain>
    </source>
</reference>
<dbReference type="InterPro" id="IPR035906">
    <property type="entry name" value="MetI-like_sf"/>
</dbReference>
<feature type="transmembrane region" description="Helical" evidence="7">
    <location>
        <begin position="79"/>
        <end position="98"/>
    </location>
</feature>
<evidence type="ECO:0000313" key="9">
    <source>
        <dbReference type="EMBL" id="MFC0627161.1"/>
    </source>
</evidence>
<keyword evidence="4 7" id="KW-0812">Transmembrane</keyword>
<dbReference type="Proteomes" id="UP001589890">
    <property type="component" value="Unassembled WGS sequence"/>
</dbReference>
<evidence type="ECO:0000256" key="3">
    <source>
        <dbReference type="ARBA" id="ARBA00022475"/>
    </source>
</evidence>
<dbReference type="InterPro" id="IPR000515">
    <property type="entry name" value="MetI-like"/>
</dbReference>
<evidence type="ECO:0000256" key="6">
    <source>
        <dbReference type="ARBA" id="ARBA00023136"/>
    </source>
</evidence>
<evidence type="ECO:0000313" key="10">
    <source>
        <dbReference type="Proteomes" id="UP001589890"/>
    </source>
</evidence>
<dbReference type="RefSeq" id="WP_380051512.1">
    <property type="nucleotide sequence ID" value="NZ_JBHLTC010000030.1"/>
</dbReference>
<feature type="domain" description="ABC transmembrane type-1" evidence="8">
    <location>
        <begin position="70"/>
        <end position="268"/>
    </location>
</feature>
<gene>
    <name evidence="9" type="ORF">ACFFGN_24010</name>
</gene>
<dbReference type="PROSITE" id="PS50928">
    <property type="entry name" value="ABC_TM1"/>
    <property type="match status" value="1"/>
</dbReference>
<feature type="transmembrane region" description="Helical" evidence="7">
    <location>
        <begin position="249"/>
        <end position="273"/>
    </location>
</feature>
<dbReference type="EMBL" id="JBHLTC010000030">
    <property type="protein sequence ID" value="MFC0627161.1"/>
    <property type="molecule type" value="Genomic_DNA"/>
</dbReference>
<feature type="transmembrane region" description="Helical" evidence="7">
    <location>
        <begin position="143"/>
        <end position="164"/>
    </location>
</feature>
<dbReference type="Gene3D" id="1.10.3720.10">
    <property type="entry name" value="MetI-like"/>
    <property type="match status" value="1"/>
</dbReference>
<comment type="similarity">
    <text evidence="7">Belongs to the binding-protein-dependent transport system permease family.</text>
</comment>
<evidence type="ECO:0000256" key="4">
    <source>
        <dbReference type="ARBA" id="ARBA00022692"/>
    </source>
</evidence>
<keyword evidence="10" id="KW-1185">Reference proteome</keyword>
<dbReference type="PANTHER" id="PTHR43744:SF8">
    <property type="entry name" value="SN-GLYCEROL-3-PHOSPHATE TRANSPORT SYSTEM PERMEASE PROTEIN UGPE"/>
    <property type="match status" value="1"/>
</dbReference>
<evidence type="ECO:0000259" key="8">
    <source>
        <dbReference type="PROSITE" id="PS50928"/>
    </source>
</evidence>
<proteinExistence type="inferred from homology"/>
<accession>A0ABV6QRB2</accession>
<evidence type="ECO:0000256" key="7">
    <source>
        <dbReference type="RuleBase" id="RU363032"/>
    </source>
</evidence>
<dbReference type="CDD" id="cd06261">
    <property type="entry name" value="TM_PBP2"/>
    <property type="match status" value="1"/>
</dbReference>
<feature type="transmembrane region" description="Helical" evidence="7">
    <location>
        <begin position="105"/>
        <end position="123"/>
    </location>
</feature>
<dbReference type="PANTHER" id="PTHR43744">
    <property type="entry name" value="ABC TRANSPORTER PERMEASE PROTEIN MG189-RELATED-RELATED"/>
    <property type="match status" value="1"/>
</dbReference>
<dbReference type="Pfam" id="PF00528">
    <property type="entry name" value="BPD_transp_1"/>
    <property type="match status" value="1"/>
</dbReference>
<comment type="subcellular location">
    <subcellularLocation>
        <location evidence="1 7">Cell membrane</location>
        <topology evidence="1 7">Multi-pass membrane protein</topology>
    </subcellularLocation>
</comment>
<name>A0ABV6QRB2_9ACTN</name>
<evidence type="ECO:0000256" key="2">
    <source>
        <dbReference type="ARBA" id="ARBA00022448"/>
    </source>
</evidence>
<evidence type="ECO:0000256" key="1">
    <source>
        <dbReference type="ARBA" id="ARBA00004651"/>
    </source>
</evidence>
<keyword evidence="5 7" id="KW-1133">Transmembrane helix</keyword>
<comment type="caution">
    <text evidence="9">The sequence shown here is derived from an EMBL/GenBank/DDBJ whole genome shotgun (WGS) entry which is preliminary data.</text>
</comment>
<keyword evidence="6 7" id="KW-0472">Membrane</keyword>
<keyword evidence="3" id="KW-1003">Cell membrane</keyword>
<feature type="transmembrane region" description="Helical" evidence="7">
    <location>
        <begin position="201"/>
        <end position="222"/>
    </location>
</feature>
<dbReference type="SUPFAM" id="SSF161098">
    <property type="entry name" value="MetI-like"/>
    <property type="match status" value="1"/>
</dbReference>
<evidence type="ECO:0000256" key="5">
    <source>
        <dbReference type="ARBA" id="ARBA00022989"/>
    </source>
</evidence>
<protein>
    <submittedName>
        <fullName evidence="9">Carbohydrate ABC transporter permease</fullName>
    </submittedName>
</protein>
<keyword evidence="2 7" id="KW-0813">Transport</keyword>